<evidence type="ECO:0008006" key="4">
    <source>
        <dbReference type="Google" id="ProtNLM"/>
    </source>
</evidence>
<proteinExistence type="predicted"/>
<evidence type="ECO:0000313" key="3">
    <source>
        <dbReference type="Proteomes" id="UP000032408"/>
    </source>
</evidence>
<keyword evidence="1" id="KW-0808">Transferase</keyword>
<dbReference type="Pfam" id="PF04208">
    <property type="entry name" value="MtrA"/>
    <property type="match status" value="1"/>
</dbReference>
<gene>
    <name evidence="2" type="ORF">NADRNF5_0123</name>
</gene>
<reference evidence="2 3" key="2">
    <citation type="journal article" date="2016" name="ISME J.">
        <title>Physiological and genomic characterization of two novel marine thaumarchaeal strains indicates niche differentiation.</title>
        <authorList>
            <person name="Bayer B."/>
            <person name="Vojvoda J."/>
            <person name="Offre P."/>
            <person name="Alves R.J."/>
            <person name="Elisabeth N.H."/>
            <person name="Garcia J.A."/>
            <person name="Volland J.M."/>
            <person name="Srivastava A."/>
            <person name="Schleper C."/>
            <person name="Herndl G.J."/>
        </authorList>
    </citation>
    <scope>NUCLEOTIDE SEQUENCE [LARGE SCALE GENOMIC DNA]</scope>
    <source>
        <strain evidence="2 3">NF5</strain>
    </source>
</reference>
<keyword evidence="3" id="KW-1185">Reference proteome</keyword>
<dbReference type="GO" id="GO:0016740">
    <property type="term" value="F:transferase activity"/>
    <property type="evidence" value="ECO:0007669"/>
    <property type="project" value="UniProtKB-KW"/>
</dbReference>
<accession>A0A0D5C0A8</accession>
<protein>
    <recommendedName>
        <fullName evidence="4">Tetrahydromethanopterin S-methyltransferase subunit A</fullName>
    </recommendedName>
</protein>
<dbReference type="Proteomes" id="UP000032408">
    <property type="component" value="Chromosome"/>
</dbReference>
<evidence type="ECO:0000313" key="2">
    <source>
        <dbReference type="EMBL" id="AJW69822.1"/>
    </source>
</evidence>
<dbReference type="InterPro" id="IPR030688">
    <property type="entry name" value="MeTrfase_MtrA/MtxA"/>
</dbReference>
<dbReference type="RefSeq" id="WP_048114646.1">
    <property type="nucleotide sequence ID" value="NZ_CP011070.1"/>
</dbReference>
<dbReference type="GeneID" id="24819380"/>
<sequence>MNIIAEAIGELCKVVLPIPEEYFKGNPKSSVAICTLSSMDLLKKFSNSDILKDISIVGRLLSENKGIDSIVEYVNNYQKINIIVVCGKEVWGHKAGHSLFELHKNGVDKNYRIINSSSPDPYLTVSKLKIKHFQNNVHLVNLINETNYEKILSKIKFP</sequence>
<dbReference type="OrthoDB" id="130682at2157"/>
<dbReference type="STRING" id="1580092.NADRNF5_0123"/>
<evidence type="ECO:0000256" key="1">
    <source>
        <dbReference type="ARBA" id="ARBA00022679"/>
    </source>
</evidence>
<dbReference type="EMBL" id="CP011070">
    <property type="protein sequence ID" value="AJW69822.1"/>
    <property type="molecule type" value="Genomic_DNA"/>
</dbReference>
<name>A0A0D5C0A8_9ARCH</name>
<dbReference type="AlphaFoldDB" id="A0A0D5C0A8"/>
<reference evidence="3" key="1">
    <citation type="submission" date="2015-03" db="EMBL/GenBank/DDBJ databases">
        <title>Characterization of two novel Thaumarchaeota isolated from the Northern Adriatic Sea.</title>
        <authorList>
            <person name="Bayer B."/>
            <person name="Vojvoda J."/>
            <person name="Offre P."/>
            <person name="Srivastava A."/>
            <person name="Elisabeth N."/>
            <person name="Garcia J.A.L."/>
            <person name="Schleper C."/>
            <person name="Herndl G.J."/>
        </authorList>
    </citation>
    <scope>NUCLEOTIDE SEQUENCE [LARGE SCALE GENOMIC DNA]</scope>
    <source>
        <strain evidence="3">NF5</strain>
    </source>
</reference>
<organism evidence="2 3">
    <name type="scientific">Nitrosopumilus adriaticus</name>
    <dbReference type="NCBI Taxonomy" id="1580092"/>
    <lineage>
        <taxon>Archaea</taxon>
        <taxon>Nitrososphaerota</taxon>
        <taxon>Nitrososphaeria</taxon>
        <taxon>Nitrosopumilales</taxon>
        <taxon>Nitrosopumilaceae</taxon>
        <taxon>Nitrosopumilus</taxon>
    </lineage>
</organism>
<dbReference type="KEGG" id="nin:NADRNF5_0123"/>
<dbReference type="HOGENOM" id="CLU_1674043_0_0_2"/>